<organism evidence="1 2">
    <name type="scientific">Ensete ventricosum</name>
    <name type="common">Abyssinian banana</name>
    <name type="synonym">Musa ensete</name>
    <dbReference type="NCBI Taxonomy" id="4639"/>
    <lineage>
        <taxon>Eukaryota</taxon>
        <taxon>Viridiplantae</taxon>
        <taxon>Streptophyta</taxon>
        <taxon>Embryophyta</taxon>
        <taxon>Tracheophyta</taxon>
        <taxon>Spermatophyta</taxon>
        <taxon>Magnoliopsida</taxon>
        <taxon>Liliopsida</taxon>
        <taxon>Zingiberales</taxon>
        <taxon>Musaceae</taxon>
        <taxon>Ensete</taxon>
    </lineage>
</organism>
<proteinExistence type="predicted"/>
<evidence type="ECO:0000313" key="1">
    <source>
        <dbReference type="EMBL" id="RRT80679.1"/>
    </source>
</evidence>
<protein>
    <submittedName>
        <fullName evidence="1">Uncharacterized protein</fullName>
    </submittedName>
</protein>
<accession>A0A427AWN4</accession>
<dbReference type="AlphaFoldDB" id="A0A427AWN4"/>
<dbReference type="Proteomes" id="UP000287651">
    <property type="component" value="Unassembled WGS sequence"/>
</dbReference>
<comment type="caution">
    <text evidence="1">The sequence shown here is derived from an EMBL/GenBank/DDBJ whole genome shotgun (WGS) entry which is preliminary data.</text>
</comment>
<name>A0A427AWN4_ENSVE</name>
<gene>
    <name evidence="1" type="ORF">B296_00003155</name>
</gene>
<reference evidence="1 2" key="1">
    <citation type="journal article" date="2014" name="Agronomy (Basel)">
        <title>A Draft Genome Sequence for Ensete ventricosum, the Drought-Tolerant Tree Against Hunger.</title>
        <authorList>
            <person name="Harrison J."/>
            <person name="Moore K.A."/>
            <person name="Paszkiewicz K."/>
            <person name="Jones T."/>
            <person name="Grant M."/>
            <person name="Ambacheew D."/>
            <person name="Muzemil S."/>
            <person name="Studholme D.J."/>
        </authorList>
    </citation>
    <scope>NUCLEOTIDE SEQUENCE [LARGE SCALE GENOMIC DNA]</scope>
</reference>
<sequence length="82" mass="8538">MAVSLCGNSKAVDIVTLEYSSFVPNSGCYSPKDPAVHIMHVTLGQASCLVFRARKALLVSAWGVRGNPLGGQVLAGVVGDHI</sequence>
<evidence type="ECO:0000313" key="2">
    <source>
        <dbReference type="Proteomes" id="UP000287651"/>
    </source>
</evidence>
<dbReference type="EMBL" id="AMZH03001088">
    <property type="protein sequence ID" value="RRT80679.1"/>
    <property type="molecule type" value="Genomic_DNA"/>
</dbReference>